<evidence type="ECO:0000256" key="7">
    <source>
        <dbReference type="ARBA" id="ARBA00023029"/>
    </source>
</evidence>
<keyword evidence="3" id="KW-0479">Metal-binding</keyword>
<dbReference type="Gene3D" id="1.10.460.10">
    <property type="entry name" value="Topoisomerase I, domain 2"/>
    <property type="match status" value="2"/>
</dbReference>
<reference evidence="14" key="2">
    <citation type="journal article" date="2021" name="Microbiome">
        <title>Successional dynamics and alternative stable states in a saline activated sludge microbial community over 9 years.</title>
        <authorList>
            <person name="Wang Y."/>
            <person name="Ye J."/>
            <person name="Ju F."/>
            <person name="Liu L."/>
            <person name="Boyd J.A."/>
            <person name="Deng Y."/>
            <person name="Parks D.H."/>
            <person name="Jiang X."/>
            <person name="Yin X."/>
            <person name="Woodcroft B.J."/>
            <person name="Tyson G.W."/>
            <person name="Hugenholtz P."/>
            <person name="Polz M.F."/>
            <person name="Zhang T."/>
        </authorList>
    </citation>
    <scope>NUCLEOTIDE SEQUENCE</scope>
    <source>
        <strain evidence="14">HKST-UBA01</strain>
    </source>
</reference>
<feature type="site" description="Interaction with DNA" evidence="10">
    <location>
        <position position="457"/>
    </location>
</feature>
<feature type="site" description="Interaction with DNA" evidence="10">
    <location>
        <position position="651"/>
    </location>
</feature>
<dbReference type="GO" id="GO:0008270">
    <property type="term" value="F:zinc ion binding"/>
    <property type="evidence" value="ECO:0007669"/>
    <property type="project" value="UniProtKB-KW"/>
</dbReference>
<dbReference type="NCBIfam" id="TIGR01051">
    <property type="entry name" value="topA_bact"/>
    <property type="match status" value="1"/>
</dbReference>
<dbReference type="Pfam" id="PF01131">
    <property type="entry name" value="Topoisom_bac"/>
    <property type="match status" value="2"/>
</dbReference>
<reference evidence="14" key="1">
    <citation type="submission" date="2020-04" db="EMBL/GenBank/DDBJ databases">
        <authorList>
            <person name="Zhang T."/>
        </authorList>
    </citation>
    <scope>NUCLEOTIDE SEQUENCE</scope>
    <source>
        <strain evidence="14">HKST-UBA01</strain>
    </source>
</reference>
<feature type="site" description="Interaction with DNA" evidence="10">
    <location>
        <position position="240"/>
    </location>
</feature>
<keyword evidence="7 10" id="KW-0799">Topoisomerase</keyword>
<dbReference type="InterPro" id="IPR028612">
    <property type="entry name" value="Topoisom_1_IA"/>
</dbReference>
<evidence type="ECO:0000256" key="2">
    <source>
        <dbReference type="ARBA" id="ARBA00009446"/>
    </source>
</evidence>
<dbReference type="Gene3D" id="3.30.65.10">
    <property type="entry name" value="Bacterial Topoisomerase I, domain 1"/>
    <property type="match status" value="3"/>
</dbReference>
<comment type="catalytic activity">
    <reaction evidence="1 10">
        <text>ATP-independent breakage of single-stranded DNA, followed by passage and rejoining.</text>
        <dbReference type="EC" id="5.6.2.1"/>
    </reaction>
</comment>
<feature type="site" description="Interaction with DNA" evidence="10">
    <location>
        <position position="110"/>
    </location>
</feature>
<feature type="site" description="Interaction with DNA" evidence="10">
    <location>
        <position position="228"/>
    </location>
</feature>
<dbReference type="GO" id="GO:0005694">
    <property type="term" value="C:chromosome"/>
    <property type="evidence" value="ECO:0007669"/>
    <property type="project" value="InterPro"/>
</dbReference>
<feature type="site" description="Interaction with DNA" evidence="10">
    <location>
        <position position="233"/>
    </location>
</feature>
<dbReference type="SUPFAM" id="SSF57783">
    <property type="entry name" value="Zinc beta-ribbon"/>
    <property type="match status" value="3"/>
</dbReference>
<dbReference type="Pfam" id="PF01751">
    <property type="entry name" value="Toprim"/>
    <property type="match status" value="1"/>
</dbReference>
<evidence type="ECO:0000313" key="15">
    <source>
        <dbReference type="Proteomes" id="UP000697710"/>
    </source>
</evidence>
<protein>
    <recommendedName>
        <fullName evidence="10">DNA topoisomerase 1</fullName>
        <ecNumber evidence="10">5.6.2.1</ecNumber>
    </recommendedName>
    <alternativeName>
        <fullName evidence="10">DNA topoisomerase I</fullName>
    </alternativeName>
</protein>
<evidence type="ECO:0000256" key="1">
    <source>
        <dbReference type="ARBA" id="ARBA00000213"/>
    </source>
</evidence>
<dbReference type="GO" id="GO:0003677">
    <property type="term" value="F:DNA binding"/>
    <property type="evidence" value="ECO:0007669"/>
    <property type="project" value="UniProtKB-KW"/>
</dbReference>
<dbReference type="InterPro" id="IPR005733">
    <property type="entry name" value="TopoI_bac-type"/>
</dbReference>
<keyword evidence="6" id="KW-0460">Magnesium</keyword>
<proteinExistence type="inferred from homology"/>
<feature type="region of interest" description="Interaction with DNA" evidence="10">
    <location>
        <begin position="248"/>
        <end position="253"/>
    </location>
</feature>
<dbReference type="InterPro" id="IPR003602">
    <property type="entry name" value="Topo_IA_DNA-bd_dom"/>
</dbReference>
<feature type="compositionally biased region" description="Low complexity" evidence="11">
    <location>
        <begin position="35"/>
        <end position="50"/>
    </location>
</feature>
<feature type="compositionally biased region" description="Gly residues" evidence="11">
    <location>
        <begin position="23"/>
        <end position="34"/>
    </location>
</feature>
<evidence type="ECO:0000256" key="3">
    <source>
        <dbReference type="ARBA" id="ARBA00022723"/>
    </source>
</evidence>
<accession>A0A956M085</accession>
<evidence type="ECO:0000256" key="8">
    <source>
        <dbReference type="ARBA" id="ARBA00023125"/>
    </source>
</evidence>
<evidence type="ECO:0000256" key="9">
    <source>
        <dbReference type="ARBA" id="ARBA00023235"/>
    </source>
</evidence>
<evidence type="ECO:0000259" key="12">
    <source>
        <dbReference type="PROSITE" id="PS50880"/>
    </source>
</evidence>
<evidence type="ECO:0000256" key="6">
    <source>
        <dbReference type="ARBA" id="ARBA00022842"/>
    </source>
</evidence>
<dbReference type="InterPro" id="IPR003601">
    <property type="entry name" value="Topo_IA_2"/>
</dbReference>
<dbReference type="Proteomes" id="UP000697710">
    <property type="component" value="Unassembled WGS sequence"/>
</dbReference>
<evidence type="ECO:0000256" key="11">
    <source>
        <dbReference type="SAM" id="MobiDB-lite"/>
    </source>
</evidence>
<dbReference type="PANTHER" id="PTHR42785">
    <property type="entry name" value="DNA TOPOISOMERASE, TYPE IA, CORE"/>
    <property type="match status" value="1"/>
</dbReference>
<dbReference type="InterPro" id="IPR034149">
    <property type="entry name" value="TOPRIM_TopoI"/>
</dbReference>
<dbReference type="SUPFAM" id="SSF56712">
    <property type="entry name" value="Prokaryotic type I DNA topoisomerase"/>
    <property type="match status" value="1"/>
</dbReference>
<dbReference type="InterPro" id="IPR023405">
    <property type="entry name" value="Topo_IA_core_domain"/>
</dbReference>
<dbReference type="InterPro" id="IPR000380">
    <property type="entry name" value="Topo_IA"/>
</dbReference>
<comment type="similarity">
    <text evidence="2 10">Belongs to the type IA topoisomerase family.</text>
</comment>
<comment type="subunit">
    <text evidence="10">Monomer.</text>
</comment>
<dbReference type="GO" id="GO:0003917">
    <property type="term" value="F:DNA topoisomerase type I (single strand cut, ATP-independent) activity"/>
    <property type="evidence" value="ECO:0007669"/>
    <property type="project" value="UniProtKB-UniRule"/>
</dbReference>
<evidence type="ECO:0000313" key="14">
    <source>
        <dbReference type="EMBL" id="MCA9727416.1"/>
    </source>
</evidence>
<comment type="function">
    <text evidence="10">Releases the supercoiling and torsional tension of DNA, which is introduced during the DNA replication and transcription, by transiently cleaving and rejoining one strand of the DNA duplex. Introduces a single-strand break via transesterification at a target site in duplex DNA. The scissile phosphodiester is attacked by the catalytic tyrosine of the enzyme, resulting in the formation of a DNA-(5'-phosphotyrosyl)-enzyme intermediate and the expulsion of a 3'-OH DNA strand. The free DNA strand then undergoes passage around the unbroken strand, thus removing DNA supercoils. Finally, in the religation step, the DNA 3'-OH attacks the covalent intermediate to expel the active-site tyrosine and restore the DNA phosphodiester backbone.</text>
</comment>
<dbReference type="EMBL" id="JAGQHR010000161">
    <property type="protein sequence ID" value="MCA9727416.1"/>
    <property type="molecule type" value="Genomic_DNA"/>
</dbReference>
<keyword evidence="9 10" id="KW-0413">Isomerase</keyword>
<name>A0A956M085_UNCEI</name>
<dbReference type="CDD" id="cd00186">
    <property type="entry name" value="TOP1Ac"/>
    <property type="match status" value="1"/>
</dbReference>
<feature type="domain" description="Topo IA-type catalytic" evidence="13">
    <location>
        <begin position="214"/>
        <end position="723"/>
    </location>
</feature>
<dbReference type="SMART" id="SM00493">
    <property type="entry name" value="TOPRIM"/>
    <property type="match status" value="1"/>
</dbReference>
<dbReference type="SMART" id="SM00437">
    <property type="entry name" value="TOP1Ac"/>
    <property type="match status" value="1"/>
</dbReference>
<dbReference type="PROSITE" id="PS52039">
    <property type="entry name" value="TOPO_IA_2"/>
    <property type="match status" value="1"/>
</dbReference>
<keyword evidence="8 10" id="KW-0238">DNA-binding</keyword>
<dbReference type="EC" id="5.6.2.1" evidence="10"/>
<dbReference type="Gene3D" id="1.10.290.10">
    <property type="entry name" value="Topoisomerase I, domain 4"/>
    <property type="match status" value="1"/>
</dbReference>
<feature type="compositionally biased region" description="Basic residues" evidence="11">
    <location>
        <begin position="51"/>
        <end position="66"/>
    </location>
</feature>
<dbReference type="Gene3D" id="3.40.50.140">
    <property type="match status" value="1"/>
</dbReference>
<feature type="domain" description="Toprim" evidence="12">
    <location>
        <begin position="80"/>
        <end position="198"/>
    </location>
</feature>
<organism evidence="14 15">
    <name type="scientific">Eiseniibacteriota bacterium</name>
    <dbReference type="NCBI Taxonomy" id="2212470"/>
    <lineage>
        <taxon>Bacteria</taxon>
        <taxon>Candidatus Eiseniibacteriota</taxon>
    </lineage>
</organism>
<dbReference type="AlphaFoldDB" id="A0A956M085"/>
<dbReference type="InterPro" id="IPR006171">
    <property type="entry name" value="TOPRIM_dom"/>
</dbReference>
<evidence type="ECO:0000256" key="10">
    <source>
        <dbReference type="HAMAP-Rule" id="MF_00952"/>
    </source>
</evidence>
<dbReference type="Pfam" id="PF01396">
    <property type="entry name" value="Zn_ribbon_Top1"/>
    <property type="match status" value="3"/>
</dbReference>
<comment type="caution">
    <text evidence="14">The sequence shown here is derived from an EMBL/GenBank/DDBJ whole genome shotgun (WGS) entry which is preliminary data.</text>
</comment>
<dbReference type="InterPro" id="IPR013826">
    <property type="entry name" value="Topo_IA_cen_sub3"/>
</dbReference>
<dbReference type="InterPro" id="IPR013498">
    <property type="entry name" value="Topo_IA_Znf"/>
</dbReference>
<feature type="site" description="Interaction with DNA" evidence="10">
    <location>
        <position position="224"/>
    </location>
</feature>
<gene>
    <name evidence="10 14" type="primary">topA</name>
    <name evidence="14" type="ORF">KC729_07020</name>
</gene>
<dbReference type="GO" id="GO:0006265">
    <property type="term" value="P:DNA topological change"/>
    <property type="evidence" value="ECO:0007669"/>
    <property type="project" value="UniProtKB-UniRule"/>
</dbReference>
<feature type="active site" description="O-(5'-phospho-DNA)-tyrosine intermediate" evidence="10">
    <location>
        <position position="455"/>
    </location>
</feature>
<evidence type="ECO:0000256" key="4">
    <source>
        <dbReference type="ARBA" id="ARBA00022771"/>
    </source>
</evidence>
<dbReference type="CDD" id="cd03363">
    <property type="entry name" value="TOPRIM_TopoIA_TopoI"/>
    <property type="match status" value="1"/>
</dbReference>
<evidence type="ECO:0000256" key="5">
    <source>
        <dbReference type="ARBA" id="ARBA00022833"/>
    </source>
</evidence>
<dbReference type="PRINTS" id="PR00417">
    <property type="entry name" value="PRTPISMRASEI"/>
</dbReference>
<feature type="site" description="Interaction with DNA" evidence="10">
    <location>
        <position position="225"/>
    </location>
</feature>
<keyword evidence="4" id="KW-0863">Zinc-finger</keyword>
<dbReference type="InterPro" id="IPR013497">
    <property type="entry name" value="Topo_IA_cen"/>
</dbReference>
<sequence>MPRKNYMKMAGRTSMASKSSSPKGGGSGTRGAGSGAKKAASRKTAASARSTSRKPAARKTATRRASSRGAGVDPGRAAGRQLVIVESPTKAKTVNRYLGTDFIVMASVGHVRDLPTRAPKGVKQEVPGVDLERDFQPTYEVLATKKKTVRDLKSAAKAASDVWFATDLDREGEAIAWHLAQSLGVDPGQAKRVVFNAITRAQIEEAFRHPRPIDENKVNAQQARRILDRIVGYQVSPLLWKKVAGGLSAGRVQSVAVRLVVEREREIEAFQPEEFWRIAGIFTTRTDDVAALTRKWTTFLGDAEGDKQRTVKDRMAWLSEHDSFKAELVEAGGKPFEATDVAGALEVARRLGFEDSEVRRSEDPKAKGAAKNRVLVLGTAGTPGRNGTGPRFQVRDIQTKRVKSRPSPPFITSSMQQAASNALGYPLKRTMRIAQQLYEGVDLKGGEGQTGLITYMRTDSVFVSPEAIASAREYVGNEYGPRYLPEKPNYYTTKVQSAQEAHEAIRPTDVRLTPSRVRNSLTDEQFRLYDLIWKRFVGSQMVPAEWDSTTVMVAALDARSDQALGLFKATGRILAFEGFYRATGVPKATDEATLPVLAEGQGVAPLQIDPTQHFTSPPPRYNEASLQKKLEEEGIGRPSTYASIISTIQDRKYVEPVAPRDRKLRATDLGKVVTDKLVEAFPEILDLAYTRFMESELDKIEDERHDWVAMLHEFYGPFKKSLVRAHDEMVHAKAETEPAPHTCPECGSATMYRFGRNGRFLSCASYPDCKYAAPIDVEGNPMEPEQTDIACPSCGSGMTLRTGRFGKFLGCVNYPECKGILNIDPKKGTIKLPKTPPLLTDLPCPKCETPLNMRDSKRGFWLSCSKFPKCRGRLAWSAVPEDKQKALGEAWELHVREHPLPEVRTLDGDLVGEEHVPMAYGQGSSPDEYAEAVS</sequence>
<dbReference type="HAMAP" id="MF_00952">
    <property type="entry name" value="Topoisom_1_prok"/>
    <property type="match status" value="1"/>
</dbReference>
<evidence type="ECO:0000259" key="13">
    <source>
        <dbReference type="PROSITE" id="PS52039"/>
    </source>
</evidence>
<dbReference type="PANTHER" id="PTHR42785:SF1">
    <property type="entry name" value="DNA TOPOISOMERASE"/>
    <property type="match status" value="1"/>
</dbReference>
<feature type="region of interest" description="Disordered" evidence="11">
    <location>
        <begin position="1"/>
        <end position="75"/>
    </location>
</feature>
<dbReference type="SMART" id="SM00436">
    <property type="entry name" value="TOP1Bc"/>
    <property type="match status" value="1"/>
</dbReference>
<dbReference type="PROSITE" id="PS50880">
    <property type="entry name" value="TOPRIM"/>
    <property type="match status" value="1"/>
</dbReference>
<keyword evidence="5" id="KW-0862">Zinc</keyword>
<dbReference type="InterPro" id="IPR013824">
    <property type="entry name" value="Topo_IA_cen_sub1"/>
</dbReference>